<evidence type="ECO:0000313" key="1">
    <source>
        <dbReference type="EMBL" id="KAF9642611.1"/>
    </source>
</evidence>
<evidence type="ECO:0000313" key="2">
    <source>
        <dbReference type="Proteomes" id="UP000886501"/>
    </source>
</evidence>
<dbReference type="Proteomes" id="UP000886501">
    <property type="component" value="Unassembled WGS sequence"/>
</dbReference>
<reference evidence="1" key="2">
    <citation type="journal article" date="2020" name="Nat. Commun.">
        <title>Large-scale genome sequencing of mycorrhizal fungi provides insights into the early evolution of symbiotic traits.</title>
        <authorList>
            <person name="Miyauchi S."/>
            <person name="Kiss E."/>
            <person name="Kuo A."/>
            <person name="Drula E."/>
            <person name="Kohler A."/>
            <person name="Sanchez-Garcia M."/>
            <person name="Morin E."/>
            <person name="Andreopoulos B."/>
            <person name="Barry K.W."/>
            <person name="Bonito G."/>
            <person name="Buee M."/>
            <person name="Carver A."/>
            <person name="Chen C."/>
            <person name="Cichocki N."/>
            <person name="Clum A."/>
            <person name="Culley D."/>
            <person name="Crous P.W."/>
            <person name="Fauchery L."/>
            <person name="Girlanda M."/>
            <person name="Hayes R.D."/>
            <person name="Keri Z."/>
            <person name="LaButti K."/>
            <person name="Lipzen A."/>
            <person name="Lombard V."/>
            <person name="Magnuson J."/>
            <person name="Maillard F."/>
            <person name="Murat C."/>
            <person name="Nolan M."/>
            <person name="Ohm R.A."/>
            <person name="Pangilinan J."/>
            <person name="Pereira M.F."/>
            <person name="Perotto S."/>
            <person name="Peter M."/>
            <person name="Pfister S."/>
            <person name="Riley R."/>
            <person name="Sitrit Y."/>
            <person name="Stielow J.B."/>
            <person name="Szollosi G."/>
            <person name="Zifcakova L."/>
            <person name="Stursova M."/>
            <person name="Spatafora J.W."/>
            <person name="Tedersoo L."/>
            <person name="Vaario L.M."/>
            <person name="Yamada A."/>
            <person name="Yan M."/>
            <person name="Wang P."/>
            <person name="Xu J."/>
            <person name="Bruns T."/>
            <person name="Baldrian P."/>
            <person name="Vilgalys R."/>
            <person name="Dunand C."/>
            <person name="Henrissat B."/>
            <person name="Grigoriev I.V."/>
            <person name="Hibbett D."/>
            <person name="Nagy L.G."/>
            <person name="Martin F.M."/>
        </authorList>
    </citation>
    <scope>NUCLEOTIDE SEQUENCE</scope>
    <source>
        <strain evidence="1">P2</strain>
    </source>
</reference>
<keyword evidence="2" id="KW-1185">Reference proteome</keyword>
<name>A0ACB6YYY8_THEGA</name>
<reference evidence="1" key="1">
    <citation type="submission" date="2019-10" db="EMBL/GenBank/DDBJ databases">
        <authorList>
            <consortium name="DOE Joint Genome Institute"/>
            <person name="Kuo A."/>
            <person name="Miyauchi S."/>
            <person name="Kiss E."/>
            <person name="Drula E."/>
            <person name="Kohler A."/>
            <person name="Sanchez-Garcia M."/>
            <person name="Andreopoulos B."/>
            <person name="Barry K.W."/>
            <person name="Bonito G."/>
            <person name="Buee M."/>
            <person name="Carver A."/>
            <person name="Chen C."/>
            <person name="Cichocki N."/>
            <person name="Clum A."/>
            <person name="Culley D."/>
            <person name="Crous P.W."/>
            <person name="Fauchery L."/>
            <person name="Girlanda M."/>
            <person name="Hayes R."/>
            <person name="Keri Z."/>
            <person name="Labutti K."/>
            <person name="Lipzen A."/>
            <person name="Lombard V."/>
            <person name="Magnuson J."/>
            <person name="Maillard F."/>
            <person name="Morin E."/>
            <person name="Murat C."/>
            <person name="Nolan M."/>
            <person name="Ohm R."/>
            <person name="Pangilinan J."/>
            <person name="Pereira M."/>
            <person name="Perotto S."/>
            <person name="Peter M."/>
            <person name="Riley R."/>
            <person name="Sitrit Y."/>
            <person name="Stielow B."/>
            <person name="Szollosi G."/>
            <person name="Zifcakova L."/>
            <person name="Stursova M."/>
            <person name="Spatafora J.W."/>
            <person name="Tedersoo L."/>
            <person name="Vaario L.-M."/>
            <person name="Yamada A."/>
            <person name="Yan M."/>
            <person name="Wang P."/>
            <person name="Xu J."/>
            <person name="Bruns T."/>
            <person name="Baldrian P."/>
            <person name="Vilgalys R."/>
            <person name="Henrissat B."/>
            <person name="Grigoriev I.V."/>
            <person name="Hibbett D."/>
            <person name="Nagy L.G."/>
            <person name="Martin F.M."/>
        </authorList>
    </citation>
    <scope>NUCLEOTIDE SEQUENCE</scope>
    <source>
        <strain evidence="1">P2</strain>
    </source>
</reference>
<proteinExistence type="predicted"/>
<sequence length="233" mass="26233">MITNDLVQAANKDKSARSLSCLKTLVAKHKKEDSIQYCLMAAATVKTMSKFPDIQDNLTLISNGDEEALGQLIYKLKQAKVDRGEIMIGADEWPAFLYDEEEYNKAKEWLGLFLGETFMCGCICILIGPSAAQEWPYRMPSSRTYAVSQKKGNAELNNITEITPEVVAGLVCQVTFALSNAGSWKDRIRDIDLIKLYTNTVQMLSMDLKWVDETLDTLQSWILGEKVDEEQED</sequence>
<dbReference type="EMBL" id="MU118406">
    <property type="protein sequence ID" value="KAF9642611.1"/>
    <property type="molecule type" value="Genomic_DNA"/>
</dbReference>
<protein>
    <submittedName>
        <fullName evidence="1">Uncharacterized protein</fullName>
    </submittedName>
</protein>
<accession>A0ACB6YYY8</accession>
<gene>
    <name evidence="1" type="ORF">BDM02DRAFT_3192953</name>
</gene>
<organism evidence="1 2">
    <name type="scientific">Thelephora ganbajun</name>
    <name type="common">Ganba fungus</name>
    <dbReference type="NCBI Taxonomy" id="370292"/>
    <lineage>
        <taxon>Eukaryota</taxon>
        <taxon>Fungi</taxon>
        <taxon>Dikarya</taxon>
        <taxon>Basidiomycota</taxon>
        <taxon>Agaricomycotina</taxon>
        <taxon>Agaricomycetes</taxon>
        <taxon>Thelephorales</taxon>
        <taxon>Thelephoraceae</taxon>
        <taxon>Thelephora</taxon>
    </lineage>
</organism>
<comment type="caution">
    <text evidence="1">The sequence shown here is derived from an EMBL/GenBank/DDBJ whole genome shotgun (WGS) entry which is preliminary data.</text>
</comment>